<comment type="function">
    <text evidence="10">Cell wall formation. Catalyzes the transfer of a GlcNAc subunit on undecaprenyl-pyrophosphoryl-MurNAc-pentapeptide (lipid intermediate I) to form undecaprenyl-pyrophosphoryl-MurNAc-(pentapeptide)GlcNAc (lipid intermediate II).</text>
</comment>
<feature type="binding site" evidence="10">
    <location>
        <position position="195"/>
    </location>
    <ligand>
        <name>UDP-N-acetyl-alpha-D-glucosamine</name>
        <dbReference type="ChEBI" id="CHEBI:57705"/>
    </ligand>
</feature>
<dbReference type="GO" id="GO:0005886">
    <property type="term" value="C:plasma membrane"/>
    <property type="evidence" value="ECO:0007669"/>
    <property type="project" value="UniProtKB-SubCell"/>
</dbReference>
<feature type="binding site" evidence="10">
    <location>
        <begin position="10"/>
        <end position="12"/>
    </location>
    <ligand>
        <name>UDP-N-acetyl-alpha-D-glucosamine</name>
        <dbReference type="ChEBI" id="CHEBI:57705"/>
    </ligand>
</feature>
<evidence type="ECO:0000313" key="14">
    <source>
        <dbReference type="Proteomes" id="UP000197032"/>
    </source>
</evidence>
<keyword evidence="3 10" id="KW-0328">Glycosyltransferase</keyword>
<evidence type="ECO:0000256" key="7">
    <source>
        <dbReference type="ARBA" id="ARBA00023136"/>
    </source>
</evidence>
<evidence type="ECO:0000256" key="1">
    <source>
        <dbReference type="ARBA" id="ARBA00022475"/>
    </source>
</evidence>
<evidence type="ECO:0000259" key="12">
    <source>
        <dbReference type="Pfam" id="PF04101"/>
    </source>
</evidence>
<keyword evidence="6 10" id="KW-0573">Peptidoglycan synthesis</keyword>
<comment type="pathway">
    <text evidence="10">Cell wall biogenesis; peptidoglycan biosynthesis.</text>
</comment>
<evidence type="ECO:0000313" key="13">
    <source>
        <dbReference type="EMBL" id="GAW92144.1"/>
    </source>
</evidence>
<dbReference type="InterPro" id="IPR006009">
    <property type="entry name" value="GlcNAc_MurG"/>
</dbReference>
<dbReference type="GO" id="GO:0051991">
    <property type="term" value="F:UDP-N-acetyl-D-glucosamine:N-acetylmuramoyl-L-alanyl-D-glutamyl-meso-2,6-diaminopimelyl-D-alanyl-D-alanine-diphosphoundecaprenol 4-beta-N-acetylglucosaminlytransferase activity"/>
    <property type="evidence" value="ECO:0007669"/>
    <property type="project" value="RHEA"/>
</dbReference>
<feature type="binding site" evidence="10">
    <location>
        <position position="124"/>
    </location>
    <ligand>
        <name>UDP-N-acetyl-alpha-D-glucosamine</name>
        <dbReference type="ChEBI" id="CHEBI:57705"/>
    </ligand>
</feature>
<dbReference type="Gene3D" id="3.40.50.2000">
    <property type="entry name" value="Glycogen Phosphorylase B"/>
    <property type="match status" value="2"/>
</dbReference>
<sequence>MRVLVTGGGTGGHVYPAISIIRGLQKKLSQVEVLYVGTRRGLEADIVPKEGIPFRTITVTGLERKLSWRAVTTVCKGITGMVQARQLLKQFRPDVVIGTGGYVSGPVVLLAALMGYPTLLHEQNALPGLTNRWLARFVDVICVTFPDSLAYFPEKKGRVTGLPVRPEILRVTRDEGIKKLGLDFRKKTLLALGGSRGARSINRAMLSVVQKYLASEALQIIHVTGRDGYQETMAGLERLGIDVVNSGNITIKPYLYHIEYALAAADLVVARAGAAFLAEMMIKGIPGILIPYPYAAENHQEFNARSLERQGAAVVIPDVELNGQRLLATVENLMADQERLRRMSERCRQLGKPGALEDIVNAVMELAGGKSKRE</sequence>
<evidence type="ECO:0000256" key="6">
    <source>
        <dbReference type="ARBA" id="ARBA00022984"/>
    </source>
</evidence>
<keyword evidence="8 10" id="KW-0131">Cell cycle</keyword>
<keyword evidence="4 10" id="KW-0808">Transferase</keyword>
<dbReference type="CDD" id="cd03785">
    <property type="entry name" value="GT28_MurG"/>
    <property type="match status" value="1"/>
</dbReference>
<evidence type="ECO:0000256" key="5">
    <source>
        <dbReference type="ARBA" id="ARBA00022960"/>
    </source>
</evidence>
<proteinExistence type="inferred from homology"/>
<feature type="binding site" evidence="10">
    <location>
        <position position="300"/>
    </location>
    <ligand>
        <name>UDP-N-acetyl-alpha-D-glucosamine</name>
        <dbReference type="ChEBI" id="CHEBI:57705"/>
    </ligand>
</feature>
<keyword evidence="14" id="KW-1185">Reference proteome</keyword>
<dbReference type="GO" id="GO:0050511">
    <property type="term" value="F:undecaprenyldiphospho-muramoylpentapeptide beta-N-acetylglucosaminyltransferase activity"/>
    <property type="evidence" value="ECO:0007669"/>
    <property type="project" value="UniProtKB-UniRule"/>
</dbReference>
<dbReference type="GO" id="GO:0071555">
    <property type="term" value="P:cell wall organization"/>
    <property type="evidence" value="ECO:0007669"/>
    <property type="project" value="UniProtKB-KW"/>
</dbReference>
<dbReference type="Proteomes" id="UP000197032">
    <property type="component" value="Unassembled WGS sequence"/>
</dbReference>
<dbReference type="NCBIfam" id="TIGR01133">
    <property type="entry name" value="murG"/>
    <property type="match status" value="1"/>
</dbReference>
<keyword evidence="1 10" id="KW-1003">Cell membrane</keyword>
<dbReference type="AlphaFoldDB" id="A0A1Z5HRL0"/>
<evidence type="ECO:0000259" key="11">
    <source>
        <dbReference type="Pfam" id="PF03033"/>
    </source>
</evidence>
<keyword evidence="2 10" id="KW-0132">Cell division</keyword>
<comment type="subcellular location">
    <subcellularLocation>
        <location evidence="10">Cell membrane</location>
        <topology evidence="10">Peripheral membrane protein</topology>
        <orientation evidence="10">Cytoplasmic side</orientation>
    </subcellularLocation>
</comment>
<evidence type="ECO:0000256" key="4">
    <source>
        <dbReference type="ARBA" id="ARBA00022679"/>
    </source>
</evidence>
<dbReference type="GO" id="GO:0008360">
    <property type="term" value="P:regulation of cell shape"/>
    <property type="evidence" value="ECO:0007669"/>
    <property type="project" value="UniProtKB-KW"/>
</dbReference>
<dbReference type="EC" id="2.4.1.227" evidence="10"/>
<comment type="caution">
    <text evidence="13">The sequence shown here is derived from an EMBL/GenBank/DDBJ whole genome shotgun (WGS) entry which is preliminary data.</text>
</comment>
<dbReference type="Pfam" id="PF03033">
    <property type="entry name" value="Glyco_transf_28"/>
    <property type="match status" value="1"/>
</dbReference>
<keyword evidence="9 10" id="KW-0961">Cell wall biogenesis/degradation</keyword>
<feature type="domain" description="Glycosyltransferase family 28 N-terminal" evidence="11">
    <location>
        <begin position="3"/>
        <end position="141"/>
    </location>
</feature>
<comment type="similarity">
    <text evidence="10">Belongs to the glycosyltransferase 28 family. MurG subfamily.</text>
</comment>
<evidence type="ECO:0000256" key="2">
    <source>
        <dbReference type="ARBA" id="ARBA00022618"/>
    </source>
</evidence>
<dbReference type="SUPFAM" id="SSF53756">
    <property type="entry name" value="UDP-Glycosyltransferase/glycogen phosphorylase"/>
    <property type="match status" value="1"/>
</dbReference>
<keyword evidence="7 10" id="KW-0472">Membrane</keyword>
<name>A0A1Z5HRL0_9FIRM</name>
<dbReference type="InterPro" id="IPR004276">
    <property type="entry name" value="GlycoTrans_28_N"/>
</dbReference>
<dbReference type="HAMAP" id="MF_00033">
    <property type="entry name" value="MurG"/>
    <property type="match status" value="1"/>
</dbReference>
<evidence type="ECO:0000256" key="8">
    <source>
        <dbReference type="ARBA" id="ARBA00023306"/>
    </source>
</evidence>
<reference evidence="14" key="1">
    <citation type="journal article" date="2017" name="Appl. Environ. Microbiol.">
        <title>Genomic analysis of Calderihabitans maritimus KKC1, a thermophilic hydrogenogenic carboxydotrophic bacterium isolated from marine sediment.</title>
        <authorList>
            <person name="Omae K."/>
            <person name="Yoneda Y."/>
            <person name="Fukuyama Y."/>
            <person name="Yoshida T."/>
            <person name="Sako Y."/>
        </authorList>
    </citation>
    <scope>NUCLEOTIDE SEQUENCE [LARGE SCALE GENOMIC DNA]</scope>
    <source>
        <strain evidence="14">KKC1</strain>
    </source>
</reference>
<dbReference type="OrthoDB" id="9808936at2"/>
<evidence type="ECO:0000256" key="9">
    <source>
        <dbReference type="ARBA" id="ARBA00023316"/>
    </source>
</evidence>
<protein>
    <recommendedName>
        <fullName evidence="10">UDP-N-acetylglucosamine--N-acetylmuramyl-(pentapeptide) pyrophosphoryl-undecaprenol N-acetylglucosamine transferase</fullName>
        <ecNumber evidence="10">2.4.1.227</ecNumber>
    </recommendedName>
    <alternativeName>
        <fullName evidence="10">Undecaprenyl-PP-MurNAc-pentapeptide-UDPGlcNAc GlcNAc transferase</fullName>
    </alternativeName>
</protein>
<dbReference type="EMBL" id="BDGJ01000059">
    <property type="protein sequence ID" value="GAW92144.1"/>
    <property type="molecule type" value="Genomic_DNA"/>
</dbReference>
<dbReference type="GO" id="GO:0009252">
    <property type="term" value="P:peptidoglycan biosynthetic process"/>
    <property type="evidence" value="ECO:0007669"/>
    <property type="project" value="UniProtKB-UniRule"/>
</dbReference>
<evidence type="ECO:0000256" key="3">
    <source>
        <dbReference type="ARBA" id="ARBA00022676"/>
    </source>
</evidence>
<dbReference type="PANTHER" id="PTHR21015">
    <property type="entry name" value="UDP-N-ACETYLGLUCOSAMINE--N-ACETYLMURAMYL-(PENTAPEPTIDE) PYROPHOSPHORYL-UNDECAPRENOL N-ACETYLGLUCOSAMINE TRANSFERASE 1"/>
    <property type="match status" value="1"/>
</dbReference>
<feature type="domain" description="Glycosyl transferase family 28 C-terminal" evidence="12">
    <location>
        <begin position="188"/>
        <end position="351"/>
    </location>
</feature>
<comment type="caution">
    <text evidence="10">Lacks conserved residue(s) required for the propagation of feature annotation.</text>
</comment>
<dbReference type="PANTHER" id="PTHR21015:SF22">
    <property type="entry name" value="GLYCOSYLTRANSFERASE"/>
    <property type="match status" value="1"/>
</dbReference>
<organism evidence="13 14">
    <name type="scientific">Calderihabitans maritimus</name>
    <dbReference type="NCBI Taxonomy" id="1246530"/>
    <lineage>
        <taxon>Bacteria</taxon>
        <taxon>Bacillati</taxon>
        <taxon>Bacillota</taxon>
        <taxon>Clostridia</taxon>
        <taxon>Neomoorellales</taxon>
        <taxon>Calderihabitantaceae</taxon>
        <taxon>Calderihabitans</taxon>
    </lineage>
</organism>
<gene>
    <name evidence="10" type="primary">murG</name>
    <name evidence="13" type="ORF">KKC1_13030</name>
</gene>
<accession>A0A1Z5HRL0</accession>
<feature type="binding site" evidence="10">
    <location>
        <position position="165"/>
    </location>
    <ligand>
        <name>UDP-N-acetyl-alpha-D-glucosamine</name>
        <dbReference type="ChEBI" id="CHEBI:57705"/>
    </ligand>
</feature>
<dbReference type="GO" id="GO:0005975">
    <property type="term" value="P:carbohydrate metabolic process"/>
    <property type="evidence" value="ECO:0007669"/>
    <property type="project" value="InterPro"/>
</dbReference>
<keyword evidence="5 10" id="KW-0133">Cell shape</keyword>
<dbReference type="Pfam" id="PF04101">
    <property type="entry name" value="Glyco_tran_28_C"/>
    <property type="match status" value="1"/>
</dbReference>
<dbReference type="RefSeq" id="WP_088553553.1">
    <property type="nucleotide sequence ID" value="NZ_BDGJ01000059.1"/>
</dbReference>
<dbReference type="GO" id="GO:0051301">
    <property type="term" value="P:cell division"/>
    <property type="evidence" value="ECO:0007669"/>
    <property type="project" value="UniProtKB-KW"/>
</dbReference>
<comment type="catalytic activity">
    <reaction evidence="10">
        <text>di-trans,octa-cis-undecaprenyl diphospho-N-acetyl-alpha-D-muramoyl-L-alanyl-D-glutamyl-meso-2,6-diaminopimeloyl-D-alanyl-D-alanine + UDP-N-acetyl-alpha-D-glucosamine = di-trans,octa-cis-undecaprenyl diphospho-[N-acetyl-alpha-D-glucosaminyl-(1-&gt;4)]-N-acetyl-alpha-D-muramoyl-L-alanyl-D-glutamyl-meso-2,6-diaminopimeloyl-D-alanyl-D-alanine + UDP + H(+)</text>
        <dbReference type="Rhea" id="RHEA:31227"/>
        <dbReference type="ChEBI" id="CHEBI:15378"/>
        <dbReference type="ChEBI" id="CHEBI:57705"/>
        <dbReference type="ChEBI" id="CHEBI:58223"/>
        <dbReference type="ChEBI" id="CHEBI:61387"/>
        <dbReference type="ChEBI" id="CHEBI:61388"/>
        <dbReference type="EC" id="2.4.1.227"/>
    </reaction>
</comment>
<dbReference type="InterPro" id="IPR007235">
    <property type="entry name" value="Glyco_trans_28_C"/>
</dbReference>
<dbReference type="UniPathway" id="UPA00219"/>
<evidence type="ECO:0000256" key="10">
    <source>
        <dbReference type="HAMAP-Rule" id="MF_00033"/>
    </source>
</evidence>